<dbReference type="Proteomes" id="UP001059836">
    <property type="component" value="Chromosome"/>
</dbReference>
<reference evidence="2" key="1">
    <citation type="journal article" date="2021" name="Nat. Microbiol.">
        <title>Cocultivation of an ultrasmall environmental parasitic bacterium with lytic ability against bacteria associated with wastewater foams.</title>
        <authorList>
            <person name="Batinovic S."/>
            <person name="Rose J.J.A."/>
            <person name="Ratcliffe J."/>
            <person name="Seviour R.J."/>
            <person name="Petrovski S."/>
        </authorList>
    </citation>
    <scope>NUCLEOTIDE SEQUENCE</scope>
    <source>
        <strain evidence="2">CON9</strain>
    </source>
</reference>
<dbReference type="InterPro" id="IPR011051">
    <property type="entry name" value="RmlC_Cupin_sf"/>
</dbReference>
<sequence>MPVLTMADARPHHLHGARFESLVAPSSGSTELCAWRTTVAAGTHGQPHTIDHEEVLLVLAGTPTVTLDGTPTCLAPGSVIFAPAGIDIRLDNDSDEQAQLWVTTVVGLTASTRSGDRIVPPWTL</sequence>
<dbReference type="InterPro" id="IPR014710">
    <property type="entry name" value="RmlC-like_jellyroll"/>
</dbReference>
<dbReference type="RefSeq" id="WP_260840220.1">
    <property type="nucleotide sequence ID" value="NZ_CP045809.1"/>
</dbReference>
<evidence type="ECO:0000313" key="3">
    <source>
        <dbReference type="Proteomes" id="UP001059836"/>
    </source>
</evidence>
<proteinExistence type="predicted"/>
<dbReference type="Pfam" id="PF07883">
    <property type="entry name" value="Cupin_2"/>
    <property type="match status" value="1"/>
</dbReference>
<dbReference type="SUPFAM" id="SSF51182">
    <property type="entry name" value="RmlC-like cupins"/>
    <property type="match status" value="1"/>
</dbReference>
<feature type="domain" description="Cupin type-2" evidence="1">
    <location>
        <begin position="36"/>
        <end position="100"/>
    </location>
</feature>
<organism evidence="2 3">
    <name type="scientific">Gordonia pseudamarae</name>
    <dbReference type="NCBI Taxonomy" id="2831662"/>
    <lineage>
        <taxon>Bacteria</taxon>
        <taxon>Bacillati</taxon>
        <taxon>Actinomycetota</taxon>
        <taxon>Actinomycetes</taxon>
        <taxon>Mycobacteriales</taxon>
        <taxon>Gordoniaceae</taxon>
        <taxon>Gordonia</taxon>
    </lineage>
</organism>
<evidence type="ECO:0000259" key="1">
    <source>
        <dbReference type="Pfam" id="PF07883"/>
    </source>
</evidence>
<gene>
    <name evidence="2" type="ORF">GII31_00745</name>
</gene>
<name>A0ABX6ICM7_9ACTN</name>
<dbReference type="InterPro" id="IPR013096">
    <property type="entry name" value="Cupin_2"/>
</dbReference>
<dbReference type="Gene3D" id="2.60.120.10">
    <property type="entry name" value="Jelly Rolls"/>
    <property type="match status" value="1"/>
</dbReference>
<accession>A0ABX6ICM7</accession>
<protein>
    <submittedName>
        <fullName evidence="2">Cupin domain-containing protein</fullName>
    </submittedName>
</protein>
<dbReference type="EMBL" id="CP045809">
    <property type="protein sequence ID" value="QHN33654.1"/>
    <property type="molecule type" value="Genomic_DNA"/>
</dbReference>
<keyword evidence="3" id="KW-1185">Reference proteome</keyword>
<evidence type="ECO:0000313" key="2">
    <source>
        <dbReference type="EMBL" id="QHN33654.1"/>
    </source>
</evidence>